<evidence type="ECO:0000256" key="3">
    <source>
        <dbReference type="ARBA" id="ARBA00022512"/>
    </source>
</evidence>
<dbReference type="GO" id="GO:0009277">
    <property type="term" value="C:fungal-type cell wall"/>
    <property type="evidence" value="ECO:0007669"/>
    <property type="project" value="InterPro"/>
</dbReference>
<protein>
    <recommendedName>
        <fullName evidence="7">Hydrophobin</fullName>
    </recommendedName>
</protein>
<reference evidence="8" key="1">
    <citation type="submission" date="2018-04" db="EMBL/GenBank/DDBJ databases">
        <title>Whole genome sequencing of Hypsizygus marmoreus.</title>
        <authorList>
            <person name="Choi I.-G."/>
            <person name="Min B."/>
            <person name="Kim J.-G."/>
            <person name="Kim S."/>
            <person name="Oh Y.-L."/>
            <person name="Kong W.-S."/>
            <person name="Park H."/>
            <person name="Jeong J."/>
            <person name="Song E.-S."/>
        </authorList>
    </citation>
    <scope>NUCLEOTIDE SEQUENCE [LARGE SCALE GENOMIC DNA]</scope>
    <source>
        <strain evidence="8">51987-8</strain>
    </source>
</reference>
<sequence>MLAQIVLAVFAAPLLAAAVAVPRTIPASQCNPEALQCCDSVKSATQEGVPQLLGLIGIVVDGITAQVGLNCSPISVIGISGSSCAAQPVCCTGESFHSLVSVGCTPINLGL</sequence>
<dbReference type="OrthoDB" id="4225815at2759"/>
<keyword evidence="5 7" id="KW-0732">Signal</keyword>
<evidence type="ECO:0000256" key="7">
    <source>
        <dbReference type="RuleBase" id="RU365009"/>
    </source>
</evidence>
<proteinExistence type="inferred from homology"/>
<dbReference type="Pfam" id="PF01185">
    <property type="entry name" value="Hydrophobin"/>
    <property type="match status" value="1"/>
</dbReference>
<dbReference type="EMBL" id="LUEZ02000014">
    <property type="protein sequence ID" value="RDB27775.1"/>
    <property type="molecule type" value="Genomic_DNA"/>
</dbReference>
<comment type="subcellular location">
    <subcellularLocation>
        <location evidence="1 7">Secreted</location>
        <location evidence="1 7">Cell wall</location>
    </subcellularLocation>
</comment>
<evidence type="ECO:0000256" key="2">
    <source>
        <dbReference type="ARBA" id="ARBA00010446"/>
    </source>
</evidence>
<keyword evidence="4 7" id="KW-0964">Secreted</keyword>
<dbReference type="PROSITE" id="PS00956">
    <property type="entry name" value="HYDROPHOBIN"/>
    <property type="match status" value="1"/>
</dbReference>
<feature type="signal peptide" evidence="7">
    <location>
        <begin position="1"/>
        <end position="16"/>
    </location>
</feature>
<dbReference type="STRING" id="39966.A0A369K530"/>
<evidence type="ECO:0000256" key="1">
    <source>
        <dbReference type="ARBA" id="ARBA00004191"/>
    </source>
</evidence>
<dbReference type="CDD" id="cd23507">
    <property type="entry name" value="hydrophobin_I"/>
    <property type="match status" value="1"/>
</dbReference>
<evidence type="ECO:0000256" key="5">
    <source>
        <dbReference type="ARBA" id="ARBA00022729"/>
    </source>
</evidence>
<feature type="chain" id="PRO_5016479848" description="Hydrophobin" evidence="7">
    <location>
        <begin position="17"/>
        <end position="111"/>
    </location>
</feature>
<gene>
    <name evidence="8" type="primary">SC1_0</name>
    <name evidence="8" type="ORF">Hypma_003244</name>
</gene>
<dbReference type="InterPro" id="IPR001338">
    <property type="entry name" value="Class_I_Hydrophobin"/>
</dbReference>
<dbReference type="InterPro" id="IPR019778">
    <property type="entry name" value="Class_I_Hydrophobin_CS"/>
</dbReference>
<keyword evidence="3 7" id="KW-0134">Cell wall</keyword>
<evidence type="ECO:0000256" key="4">
    <source>
        <dbReference type="ARBA" id="ARBA00022525"/>
    </source>
</evidence>
<comment type="caution">
    <text evidence="8">The sequence shown here is derived from an EMBL/GenBank/DDBJ whole genome shotgun (WGS) entry which is preliminary data.</text>
</comment>
<dbReference type="AlphaFoldDB" id="A0A369K530"/>
<comment type="similarity">
    <text evidence="2 7">Belongs to the fungal hydrophobin family.</text>
</comment>
<keyword evidence="6 7" id="KW-1015">Disulfide bond</keyword>
<organism evidence="8 9">
    <name type="scientific">Hypsizygus marmoreus</name>
    <name type="common">White beech mushroom</name>
    <name type="synonym">Agaricus marmoreus</name>
    <dbReference type="NCBI Taxonomy" id="39966"/>
    <lineage>
        <taxon>Eukaryota</taxon>
        <taxon>Fungi</taxon>
        <taxon>Dikarya</taxon>
        <taxon>Basidiomycota</taxon>
        <taxon>Agaricomycotina</taxon>
        <taxon>Agaricomycetes</taxon>
        <taxon>Agaricomycetidae</taxon>
        <taxon>Agaricales</taxon>
        <taxon>Tricholomatineae</taxon>
        <taxon>Lyophyllaceae</taxon>
        <taxon>Hypsizygus</taxon>
    </lineage>
</organism>
<dbReference type="Proteomes" id="UP000076154">
    <property type="component" value="Unassembled WGS sequence"/>
</dbReference>
<accession>A0A369K530</accession>
<dbReference type="GO" id="GO:0005199">
    <property type="term" value="F:structural constituent of cell wall"/>
    <property type="evidence" value="ECO:0007669"/>
    <property type="project" value="InterPro"/>
</dbReference>
<evidence type="ECO:0000313" key="8">
    <source>
        <dbReference type="EMBL" id="RDB27775.1"/>
    </source>
</evidence>
<name>A0A369K530_HYPMA</name>
<keyword evidence="9" id="KW-1185">Reference proteome</keyword>
<dbReference type="InParanoid" id="A0A369K530"/>
<evidence type="ECO:0000313" key="9">
    <source>
        <dbReference type="Proteomes" id="UP000076154"/>
    </source>
</evidence>
<evidence type="ECO:0000256" key="6">
    <source>
        <dbReference type="ARBA" id="ARBA00023157"/>
    </source>
</evidence>
<dbReference type="SMART" id="SM00075">
    <property type="entry name" value="HYDRO"/>
    <property type="match status" value="1"/>
</dbReference>